<dbReference type="PANTHER" id="PTHR24198:SF194">
    <property type="entry name" value="INVERSIN-A"/>
    <property type="match status" value="1"/>
</dbReference>
<keyword evidence="2 3" id="KW-0040">ANK repeat</keyword>
<dbReference type="PROSITE" id="PS50297">
    <property type="entry name" value="ANK_REP_REGION"/>
    <property type="match status" value="2"/>
</dbReference>
<dbReference type="PROSITE" id="PS50088">
    <property type="entry name" value="ANK_REPEAT"/>
    <property type="match status" value="3"/>
</dbReference>
<dbReference type="SMART" id="SM00248">
    <property type="entry name" value="ANK"/>
    <property type="match status" value="5"/>
</dbReference>
<protein>
    <submittedName>
        <fullName evidence="4">Ankyrin repeat domain-containing protein</fullName>
    </submittedName>
</protein>
<dbReference type="EMBL" id="JBBKTX010000010">
    <property type="protein sequence ID" value="MFK4752738.1"/>
    <property type="molecule type" value="Genomic_DNA"/>
</dbReference>
<evidence type="ECO:0000256" key="1">
    <source>
        <dbReference type="ARBA" id="ARBA00022737"/>
    </source>
</evidence>
<feature type="repeat" description="ANK" evidence="3">
    <location>
        <begin position="341"/>
        <end position="373"/>
    </location>
</feature>
<dbReference type="InterPro" id="IPR036770">
    <property type="entry name" value="Ankyrin_rpt-contain_sf"/>
</dbReference>
<feature type="repeat" description="ANK" evidence="3">
    <location>
        <begin position="374"/>
        <end position="406"/>
    </location>
</feature>
<dbReference type="PANTHER" id="PTHR24198">
    <property type="entry name" value="ANKYRIN REPEAT AND PROTEIN KINASE DOMAIN-CONTAINING PROTEIN"/>
    <property type="match status" value="1"/>
</dbReference>
<dbReference type="InterPro" id="IPR002110">
    <property type="entry name" value="Ankyrin_rpt"/>
</dbReference>
<dbReference type="Gene3D" id="1.25.40.20">
    <property type="entry name" value="Ankyrin repeat-containing domain"/>
    <property type="match status" value="1"/>
</dbReference>
<sequence length="501" mass="57223">MHKIWASSLVVTATVKGGVSSSTFKKVQNSFPKEAIPDDILKVIKLCKKISPSSKSEYIFPITPDLLGESFFLLFINRMDDIKWMRASLEGLLFHELSENDDDYVEFFEFLIRLIRNMMNDNHDSQFFNKSRGNLAEFLRSISLKGNKKYKFAASMALMNLICMSNDEGFISSYNYFLHPPYFNKYDCYFFTPQQFIVFIIDTLDSYSKKNKHDYNHFDYPELITNCVLNSAPVNAYNKYKKSSRYQYLKFNIPSRVINKTFGDQIFYNDELWLRAVSSLDGADNILDSIIKYQKDTKSDYLQNAGLSPLICAIISGNPEAVDFLLQYMNRYELEGNIGSAQYTPLLLACELGDIEIVKSLVNKGANYNIRDSDGYSPLMLSLLHEHENITLYLLEHEIEIDEPNNKSFTELMLSCRVGNVIAAEMLLAKSADIDKTNDRKDTPIMIASYSGHYDIVELLIKNGARLKEVNSDGDSACELALNNNFTDIASLITLHSESEV</sequence>
<feature type="repeat" description="ANK" evidence="3">
    <location>
        <begin position="440"/>
        <end position="472"/>
    </location>
</feature>
<keyword evidence="1" id="KW-0677">Repeat</keyword>
<gene>
    <name evidence="4" type="ORF">WG929_10000</name>
</gene>
<evidence type="ECO:0000313" key="4">
    <source>
        <dbReference type="EMBL" id="MFK4752738.1"/>
    </source>
</evidence>
<reference evidence="4 5" key="1">
    <citation type="submission" date="2024-03" db="EMBL/GenBank/DDBJ databases">
        <title>High-quality draft genome sequence of Oceanobacter sp. wDCs-4.</title>
        <authorList>
            <person name="Dong C."/>
        </authorList>
    </citation>
    <scope>NUCLEOTIDE SEQUENCE [LARGE SCALE GENOMIC DNA]</scope>
    <source>
        <strain evidence="5">wDCs-4</strain>
    </source>
</reference>
<dbReference type="SUPFAM" id="SSF48403">
    <property type="entry name" value="Ankyrin repeat"/>
    <property type="match status" value="1"/>
</dbReference>
<dbReference type="Proteomes" id="UP001620597">
    <property type="component" value="Unassembled WGS sequence"/>
</dbReference>
<proteinExistence type="predicted"/>
<comment type="caution">
    <text evidence="4">The sequence shown here is derived from an EMBL/GenBank/DDBJ whole genome shotgun (WGS) entry which is preliminary data.</text>
</comment>
<dbReference type="RefSeq" id="WP_416205930.1">
    <property type="nucleotide sequence ID" value="NZ_JBBKTX010000010.1"/>
</dbReference>
<keyword evidence="5" id="KW-1185">Reference proteome</keyword>
<evidence type="ECO:0000256" key="2">
    <source>
        <dbReference type="ARBA" id="ARBA00023043"/>
    </source>
</evidence>
<organism evidence="4 5">
    <name type="scientific">Oceanobacter antarcticus</name>
    <dbReference type="NCBI Taxonomy" id="3133425"/>
    <lineage>
        <taxon>Bacteria</taxon>
        <taxon>Pseudomonadati</taxon>
        <taxon>Pseudomonadota</taxon>
        <taxon>Gammaproteobacteria</taxon>
        <taxon>Oceanospirillales</taxon>
        <taxon>Oceanospirillaceae</taxon>
        <taxon>Oceanobacter</taxon>
    </lineage>
</organism>
<evidence type="ECO:0000313" key="5">
    <source>
        <dbReference type="Proteomes" id="UP001620597"/>
    </source>
</evidence>
<accession>A0ABW8NIF7</accession>
<dbReference type="Pfam" id="PF12796">
    <property type="entry name" value="Ank_2"/>
    <property type="match status" value="2"/>
</dbReference>
<name>A0ABW8NIF7_9GAMM</name>
<evidence type="ECO:0000256" key="3">
    <source>
        <dbReference type="PROSITE-ProRule" id="PRU00023"/>
    </source>
</evidence>